<reference evidence="3" key="2">
    <citation type="submission" date="2024-12" db="EMBL/GenBank/DDBJ databases">
        <authorList>
            <person name="Estrada K."/>
            <person name="Bobes R.J."/>
            <person name="Sanchez-Flores A."/>
            <person name="Laclette J.P."/>
        </authorList>
    </citation>
    <scope>NUCLEOTIDE SEQUENCE</scope>
    <source>
        <strain evidence="3">WFUcys</strain>
        <tissue evidence="3">Peritoneal cavity of infected mice</tissue>
    </source>
</reference>
<evidence type="ECO:0000313" key="4">
    <source>
        <dbReference type="Proteomes" id="UP001651158"/>
    </source>
</evidence>
<feature type="region of interest" description="Disordered" evidence="1">
    <location>
        <begin position="38"/>
        <end position="89"/>
    </location>
</feature>
<dbReference type="EMBL" id="JAKROA010000005">
    <property type="protein sequence ID" value="KAL5106802.1"/>
    <property type="molecule type" value="Genomic_DNA"/>
</dbReference>
<evidence type="ECO:0000313" key="2">
    <source>
        <dbReference type="EMBL" id="KAL5106802.1"/>
    </source>
</evidence>
<feature type="compositionally biased region" description="Low complexity" evidence="1">
    <location>
        <begin position="46"/>
        <end position="65"/>
    </location>
</feature>
<accession>A0ABR4QBQ8</accession>
<comment type="caution">
    <text evidence="3">The sequence shown here is derived from an EMBL/GenBank/DDBJ whole genome shotgun (WGS) entry which is preliminary data.</text>
</comment>
<evidence type="ECO:0000313" key="3">
    <source>
        <dbReference type="EMBL" id="KAL5107161.1"/>
    </source>
</evidence>
<name>A0ABR4QBQ8_9CEST</name>
<proteinExistence type="predicted"/>
<keyword evidence="4" id="KW-1185">Reference proteome</keyword>
<evidence type="ECO:0000256" key="1">
    <source>
        <dbReference type="SAM" id="MobiDB-lite"/>
    </source>
</evidence>
<sequence length="113" mass="11790">MRQSKRPHETPLSVCRHVAGEMYGEVDGEANSFFWVGSRKPIRRNPTTPTTPTTSSETEGTTPTTPKEDMSTHTGTATPAQPSAIPTTTTAGGCTSAALATAALLTSMALVLA</sequence>
<dbReference type="EMBL" id="JAKROA010000005">
    <property type="protein sequence ID" value="KAL5107161.1"/>
    <property type="molecule type" value="Genomic_DNA"/>
</dbReference>
<protein>
    <submittedName>
        <fullName evidence="3">Uncharacterized protein</fullName>
    </submittedName>
</protein>
<organism evidence="3 4">
    <name type="scientific">Taenia crassiceps</name>
    <dbReference type="NCBI Taxonomy" id="6207"/>
    <lineage>
        <taxon>Eukaryota</taxon>
        <taxon>Metazoa</taxon>
        <taxon>Spiralia</taxon>
        <taxon>Lophotrochozoa</taxon>
        <taxon>Platyhelminthes</taxon>
        <taxon>Cestoda</taxon>
        <taxon>Eucestoda</taxon>
        <taxon>Cyclophyllidea</taxon>
        <taxon>Taeniidae</taxon>
        <taxon>Taenia</taxon>
    </lineage>
</organism>
<gene>
    <name evidence="2" type="ORF">TcWFU_004716</name>
    <name evidence="3" type="ORF">TcWFU_009972</name>
</gene>
<dbReference type="Proteomes" id="UP001651158">
    <property type="component" value="Unassembled WGS sequence"/>
</dbReference>
<feature type="compositionally biased region" description="Polar residues" evidence="1">
    <location>
        <begin position="72"/>
        <end position="86"/>
    </location>
</feature>
<reference evidence="3 4" key="1">
    <citation type="journal article" date="2022" name="Front. Cell. Infect. Microbiol.">
        <title>The Genomes of Two Strains of Taenia crassiceps the Animal Model for the Study of Human Cysticercosis.</title>
        <authorList>
            <person name="Bobes R.J."/>
            <person name="Estrada K."/>
            <person name="Rios-Valencia D.G."/>
            <person name="Calderon-Gallegos A."/>
            <person name="de la Torre P."/>
            <person name="Carrero J.C."/>
            <person name="Sanchez-Flores A."/>
            <person name="Laclette J.P."/>
        </authorList>
    </citation>
    <scope>NUCLEOTIDE SEQUENCE [LARGE SCALE GENOMIC DNA]</scope>
    <source>
        <strain evidence="3">WFUcys</strain>
    </source>
</reference>